<gene>
    <name evidence="1" type="ordered locus">Adeg_0807</name>
</gene>
<dbReference type="EMBL" id="CP001785">
    <property type="protein sequence ID" value="ACX51949.1"/>
    <property type="molecule type" value="Genomic_DNA"/>
</dbReference>
<keyword evidence="2" id="KW-1185">Reference proteome</keyword>
<dbReference type="RefSeq" id="WP_015738827.1">
    <property type="nucleotide sequence ID" value="NC_013385.1"/>
</dbReference>
<evidence type="ECO:0000313" key="1">
    <source>
        <dbReference type="EMBL" id="ACX51949.1"/>
    </source>
</evidence>
<dbReference type="HOGENOM" id="CLU_140162_0_0_9"/>
<dbReference type="Proteomes" id="UP000002620">
    <property type="component" value="Chromosome"/>
</dbReference>
<name>C9RCH2_AMMDK</name>
<dbReference type="KEGG" id="adg:Adeg_0807"/>
<sequence>MVNLDREALRAAQELLEGADDEKKVTELENHLTKGLGILTESGVYALFLYLLAKREKDKGKGKKKENDPCRTILERLFGFLRNNSDLLAALGLEKDKLPGNVEDAGEVLSWASEHVGDLDRLLLLRDFLLRALTCGRYIAEARKAEFSGRKPGGGRSNP</sequence>
<proteinExistence type="predicted"/>
<dbReference type="AlphaFoldDB" id="C9RCH2"/>
<dbReference type="STRING" id="429009.Adeg_0807"/>
<protein>
    <recommendedName>
        <fullName evidence="3">CRISPR type III-B/RAMP module-associated protein Cmr5</fullName>
    </recommendedName>
</protein>
<dbReference type="OrthoDB" id="48984at2"/>
<reference evidence="1 2" key="1">
    <citation type="submission" date="2009-10" db="EMBL/GenBank/DDBJ databases">
        <title>Complete sequence of chromosome of Ammonifex degensii KC4.</title>
        <authorList>
            <consortium name="US DOE Joint Genome Institute"/>
            <person name="Kerfeld C."/>
            <person name="Goodner B."/>
            <person name="Huber H."/>
            <person name="Stetter K."/>
            <person name="Lucas S."/>
            <person name="Copeland A."/>
            <person name="Lapidus A."/>
            <person name="Glavina del Rio T."/>
            <person name="Dalin E."/>
            <person name="Tice H."/>
            <person name="Bruce D."/>
            <person name="Goodwin L."/>
            <person name="Pitluck S."/>
            <person name="Saunders E."/>
            <person name="Brettin T."/>
            <person name="Detter J.C."/>
            <person name="Han C."/>
            <person name="Larimer F."/>
            <person name="Land M."/>
            <person name="Hauser L."/>
            <person name="Kyrpides N."/>
            <person name="Ovchinnikova G."/>
            <person name="Richardson P."/>
        </authorList>
    </citation>
    <scope>NUCLEOTIDE SEQUENCE [LARGE SCALE GENOMIC DNA]</scope>
    <source>
        <strain evidence="2">DSM 10501 / KC4</strain>
    </source>
</reference>
<organism evidence="1 2">
    <name type="scientific">Ammonifex degensii (strain DSM 10501 / KC4)</name>
    <dbReference type="NCBI Taxonomy" id="429009"/>
    <lineage>
        <taxon>Bacteria</taxon>
        <taxon>Bacillati</taxon>
        <taxon>Bacillota</taxon>
        <taxon>Clostridia</taxon>
        <taxon>Thermoanaerobacterales</taxon>
        <taxon>Thermoanaerobacteraceae</taxon>
        <taxon>Ammonifex</taxon>
    </lineage>
</organism>
<accession>C9RCH2</accession>
<evidence type="ECO:0008006" key="3">
    <source>
        <dbReference type="Google" id="ProtNLM"/>
    </source>
</evidence>
<evidence type="ECO:0000313" key="2">
    <source>
        <dbReference type="Proteomes" id="UP000002620"/>
    </source>
</evidence>